<evidence type="ECO:0000313" key="2">
    <source>
        <dbReference type="EMBL" id="KIP01994.1"/>
    </source>
</evidence>
<dbReference type="Pfam" id="PF18759">
    <property type="entry name" value="Plavaka"/>
    <property type="match status" value="1"/>
</dbReference>
<dbReference type="InterPro" id="IPR041078">
    <property type="entry name" value="Plavaka"/>
</dbReference>
<dbReference type="Proteomes" id="UP000053257">
    <property type="component" value="Unassembled WGS sequence"/>
</dbReference>
<reference evidence="2 3" key="1">
    <citation type="journal article" date="2014" name="PLoS Genet.">
        <title>Analysis of the Phlebiopsis gigantea genome, transcriptome and secretome provides insight into its pioneer colonization strategies of wood.</title>
        <authorList>
            <person name="Hori C."/>
            <person name="Ishida T."/>
            <person name="Igarashi K."/>
            <person name="Samejima M."/>
            <person name="Suzuki H."/>
            <person name="Master E."/>
            <person name="Ferreira P."/>
            <person name="Ruiz-Duenas F.J."/>
            <person name="Held B."/>
            <person name="Canessa P."/>
            <person name="Larrondo L.F."/>
            <person name="Schmoll M."/>
            <person name="Druzhinina I.S."/>
            <person name="Kubicek C.P."/>
            <person name="Gaskell J.A."/>
            <person name="Kersten P."/>
            <person name="St John F."/>
            <person name="Glasner J."/>
            <person name="Sabat G."/>
            <person name="Splinter BonDurant S."/>
            <person name="Syed K."/>
            <person name="Yadav J."/>
            <person name="Mgbeahuruike A.C."/>
            <person name="Kovalchuk A."/>
            <person name="Asiegbu F.O."/>
            <person name="Lackner G."/>
            <person name="Hoffmeister D."/>
            <person name="Rencoret J."/>
            <person name="Gutierrez A."/>
            <person name="Sun H."/>
            <person name="Lindquist E."/>
            <person name="Barry K."/>
            <person name="Riley R."/>
            <person name="Grigoriev I.V."/>
            <person name="Henrissat B."/>
            <person name="Kues U."/>
            <person name="Berka R.M."/>
            <person name="Martinez A.T."/>
            <person name="Covert S.F."/>
            <person name="Blanchette R.A."/>
            <person name="Cullen D."/>
        </authorList>
    </citation>
    <scope>NUCLEOTIDE SEQUENCE [LARGE SCALE GENOMIC DNA]</scope>
    <source>
        <strain evidence="2 3">11061_1 CR5-6</strain>
    </source>
</reference>
<feature type="compositionally biased region" description="Basic and acidic residues" evidence="1">
    <location>
        <begin position="63"/>
        <end position="83"/>
    </location>
</feature>
<protein>
    <submittedName>
        <fullName evidence="2">Uncharacterized protein</fullName>
    </submittedName>
</protein>
<feature type="region of interest" description="Disordered" evidence="1">
    <location>
        <begin position="1"/>
        <end position="86"/>
    </location>
</feature>
<accession>A0A0C3NBX4</accession>
<evidence type="ECO:0000256" key="1">
    <source>
        <dbReference type="SAM" id="MobiDB-lite"/>
    </source>
</evidence>
<evidence type="ECO:0000313" key="3">
    <source>
        <dbReference type="Proteomes" id="UP000053257"/>
    </source>
</evidence>
<sequence>MVIDNDVYHIPESPSSADHHDQNRQPSVEDISESEEDSPPTSTPMQRFYQYFPSGAQAGHASETTETRFEQWEREDKEAKRDPWSPFTSRSEWDLSRFMVKHMGQNEIEQFLGLDIIQQTGFHATSKYKFNQSVSTLPHLSDYLLEEINVVGDTVGEDGQVMGESLELWYRDPVECIRELIGNASFRDSMGYAPEKVFLDKDGTERAYNEMWSADWWWQTQEKLPSKATVAPVILASDKTKLTQFRGDQVAWPVYLSIGNISKEKRREVSSGATVLLGYIPVSKLECFSDPEARSLASYRLFHHCMGIMLKSLIEAGSSGVPMTCADGWVRRMYPIVAAYIADHPEQCLVTNVKENFCPRGTISPDLRGEPDGCLLRSVDTTLDLLAQHLRGEDPPDFHAQGLRPVYNPFWRDLPHTDIFSCITPDILHQLHKGVFKDHLVSWCSSIIGKEELDRRFQAMADAPGLRNFKKGISHVQQWTGKEHKEMQRIFVALLAGAVSAEVLTVAQAVVDFIYYAQFQLHTTSSLRALKSAYSTFHQHKHIFQTLGVREHFNIPKLHSMQHYIEAIEQKGCLDGYNTELSERLHIDFAKKAYRSGNRRDYIANMTTWLRRQDAVDLRSAYLVWWDERRRGDQKDDASDSEGGSDTEGVHAHDVRFSPPTQGHRQYRIAKHCPCPRTSVATIQDEYGITNFLPVFRSFIVDELQPTRATVTVPMPSRLTAFEVYKQLKLERPWNPFVSRKITYDRIRATPAVASSGRRKPVPAHFDPAVLIEHPELYQSRTAPEDLTGLRVGRVRLIFELPSEYGRLAHPLLYVEWYTPFTSVDGTTQMFVLSRSTRAGLPNASIVTADRALRFAHLSGKCGREVSKDWKSHNVLDKGTKFLVNPYFTVDMFAADSLYSRSKGLIPIR</sequence>
<dbReference type="STRING" id="745531.A0A0C3NBX4"/>
<proteinExistence type="predicted"/>
<organism evidence="2 3">
    <name type="scientific">Phlebiopsis gigantea (strain 11061_1 CR5-6)</name>
    <name type="common">White-rot fungus</name>
    <name type="synonym">Peniophora gigantea</name>
    <dbReference type="NCBI Taxonomy" id="745531"/>
    <lineage>
        <taxon>Eukaryota</taxon>
        <taxon>Fungi</taxon>
        <taxon>Dikarya</taxon>
        <taxon>Basidiomycota</taxon>
        <taxon>Agaricomycotina</taxon>
        <taxon>Agaricomycetes</taxon>
        <taxon>Polyporales</taxon>
        <taxon>Phanerochaetaceae</taxon>
        <taxon>Phlebiopsis</taxon>
    </lineage>
</organism>
<dbReference type="HOGENOM" id="CLU_006344_4_2_1"/>
<keyword evidence="3" id="KW-1185">Reference proteome</keyword>
<dbReference type="AlphaFoldDB" id="A0A0C3NBX4"/>
<feature type="region of interest" description="Disordered" evidence="1">
    <location>
        <begin position="633"/>
        <end position="665"/>
    </location>
</feature>
<gene>
    <name evidence="2" type="ORF">PHLGIDRAFT_79771</name>
</gene>
<dbReference type="EMBL" id="KN840715">
    <property type="protein sequence ID" value="KIP01994.1"/>
    <property type="molecule type" value="Genomic_DNA"/>
</dbReference>
<dbReference type="OrthoDB" id="2418900at2759"/>
<name>A0A0C3NBX4_PHLG1</name>